<proteinExistence type="predicted"/>
<dbReference type="Proteomes" id="UP001615550">
    <property type="component" value="Unassembled WGS sequence"/>
</dbReference>
<evidence type="ECO:0000313" key="2">
    <source>
        <dbReference type="Proteomes" id="UP001615550"/>
    </source>
</evidence>
<comment type="caution">
    <text evidence="1">The sequence shown here is derived from an EMBL/GenBank/DDBJ whole genome shotgun (WGS) entry which is preliminary data.</text>
</comment>
<organism evidence="1 2">
    <name type="scientific">Legionella lytica</name>
    <dbReference type="NCBI Taxonomy" id="96232"/>
    <lineage>
        <taxon>Bacteria</taxon>
        <taxon>Pseudomonadati</taxon>
        <taxon>Pseudomonadota</taxon>
        <taxon>Gammaproteobacteria</taxon>
        <taxon>Legionellales</taxon>
        <taxon>Legionellaceae</taxon>
        <taxon>Legionella</taxon>
    </lineage>
</organism>
<gene>
    <name evidence="1" type="ORF">ACD661_12295</name>
</gene>
<name>A0ABW8DCQ2_9GAMM</name>
<sequence length="42" mass="5031">MLLFLLWWVCVRTMHLPLEKGDQWFLGSAEKPALIKKQEVFK</sequence>
<evidence type="ECO:0000313" key="1">
    <source>
        <dbReference type="EMBL" id="MFJ1269339.1"/>
    </source>
</evidence>
<dbReference type="EMBL" id="JBGORX010000005">
    <property type="protein sequence ID" value="MFJ1269339.1"/>
    <property type="molecule type" value="Genomic_DNA"/>
</dbReference>
<protein>
    <submittedName>
        <fullName evidence="1">Uncharacterized protein</fullName>
    </submittedName>
</protein>
<accession>A0ABW8DCQ2</accession>
<reference evidence="1 2" key="1">
    <citation type="submission" date="2024-08" db="EMBL/GenBank/DDBJ databases">
        <title>Draft Genome Sequence of Legionella lytica strain DSB2004, Isolated From a Fire Sprinkler System.</title>
        <authorList>
            <person name="Everhart A.D."/>
            <person name="Kidane D.T."/>
            <person name="Farone A.L."/>
            <person name="Farone M.B."/>
        </authorList>
    </citation>
    <scope>NUCLEOTIDE SEQUENCE [LARGE SCALE GENOMIC DNA]</scope>
    <source>
        <strain evidence="1 2">DSB2004</strain>
    </source>
</reference>
<keyword evidence="2" id="KW-1185">Reference proteome</keyword>
<dbReference type="RefSeq" id="WP_400188205.1">
    <property type="nucleotide sequence ID" value="NZ_JBGORX010000005.1"/>
</dbReference>